<proteinExistence type="predicted"/>
<protein>
    <submittedName>
        <fullName evidence="2">Uncharacterized protein</fullName>
    </submittedName>
</protein>
<gene>
    <name evidence="2" type="ORF">BVRB_009260</name>
</gene>
<keyword evidence="3" id="KW-1185">Reference proteome</keyword>
<feature type="region of interest" description="Disordered" evidence="1">
    <location>
        <begin position="1"/>
        <end position="62"/>
    </location>
</feature>
<evidence type="ECO:0000256" key="1">
    <source>
        <dbReference type="SAM" id="MobiDB-lite"/>
    </source>
</evidence>
<dbReference type="Proteomes" id="UP000035740">
    <property type="component" value="Unassembled WGS sequence"/>
</dbReference>
<feature type="compositionally biased region" description="Polar residues" evidence="1">
    <location>
        <begin position="1"/>
        <end position="13"/>
    </location>
</feature>
<organism evidence="2 3">
    <name type="scientific">Beta vulgaris subsp. vulgaris</name>
    <name type="common">Beet</name>
    <dbReference type="NCBI Taxonomy" id="3555"/>
    <lineage>
        <taxon>Eukaryota</taxon>
        <taxon>Viridiplantae</taxon>
        <taxon>Streptophyta</taxon>
        <taxon>Embryophyta</taxon>
        <taxon>Tracheophyta</taxon>
        <taxon>Spermatophyta</taxon>
        <taxon>Magnoliopsida</taxon>
        <taxon>eudicotyledons</taxon>
        <taxon>Gunneridae</taxon>
        <taxon>Pentapetalae</taxon>
        <taxon>Caryophyllales</taxon>
        <taxon>Chenopodiaceae</taxon>
        <taxon>Betoideae</taxon>
        <taxon>Beta</taxon>
    </lineage>
</organism>
<reference evidence="2 3" key="1">
    <citation type="journal article" date="2014" name="Nature">
        <title>The genome of the recently domesticated crop plant sugar beet (Beta vulgaris).</title>
        <authorList>
            <person name="Dohm J.C."/>
            <person name="Minoche A.E."/>
            <person name="Holtgrawe D."/>
            <person name="Capella-Gutierrez S."/>
            <person name="Zakrzewski F."/>
            <person name="Tafer H."/>
            <person name="Rupp O."/>
            <person name="Sorensen T.R."/>
            <person name="Stracke R."/>
            <person name="Reinhardt R."/>
            <person name="Goesmann A."/>
            <person name="Kraft T."/>
            <person name="Schulz B."/>
            <person name="Stadler P.F."/>
            <person name="Schmidt T."/>
            <person name="Gabaldon T."/>
            <person name="Lehrach H."/>
            <person name="Weisshaar B."/>
            <person name="Himmelbauer H."/>
        </authorList>
    </citation>
    <scope>NUCLEOTIDE SEQUENCE [LARGE SCALE GENOMIC DNA]</scope>
    <source>
        <tissue evidence="2">Taproot</tissue>
    </source>
</reference>
<dbReference type="OrthoDB" id="1935089at2759"/>
<evidence type="ECO:0000313" key="2">
    <source>
        <dbReference type="EMBL" id="KMS95329.1"/>
    </source>
</evidence>
<feature type="compositionally biased region" description="Basic and acidic residues" evidence="1">
    <location>
        <begin position="14"/>
        <end position="24"/>
    </location>
</feature>
<feature type="region of interest" description="Disordered" evidence="1">
    <location>
        <begin position="83"/>
        <end position="128"/>
    </location>
</feature>
<name>A0A0J8B2I6_BETVV</name>
<accession>A0A0J8B2I6</accession>
<evidence type="ECO:0000313" key="3">
    <source>
        <dbReference type="Proteomes" id="UP000035740"/>
    </source>
</evidence>
<dbReference type="AlphaFoldDB" id="A0A0J8B2I6"/>
<dbReference type="EMBL" id="KQ090484">
    <property type="protein sequence ID" value="KMS95329.1"/>
    <property type="molecule type" value="Genomic_DNA"/>
</dbReference>
<sequence length="333" mass="37714">MAQTRRQLATNSSAKREELEESSRPKSLRQKITSKKGDSDSIDDEMINQEIGEDNLNDDMPDAIQNSVNMWLNLLKDTEVTNMGNKGKQRDAKTNPLSPTGATQAKKWAPKGKANPGENRAHKADENPTTYIDADGFQLVPTKKQASPGQGTKEGQVIQITNAFSKLLYDDDDGGVMPVLKKLKLLKRDLKVLNQRGHGDLQEAEQVAKERLLAAQQELYSNPGDCRFAQLEKEAQVVYQIAWRDLHSALQQKAKLHWLKEGDENSRTFYNNIKARQKRNSIKAIQSMDGQWRDTPSSIVNAFLEFYQQVLGTCMPSRNAVTWYFTIWTLINY</sequence>
<dbReference type="Gramene" id="KMS95329">
    <property type="protein sequence ID" value="KMS95329"/>
    <property type="gene ID" value="BVRB_009260"/>
</dbReference>
<feature type="compositionally biased region" description="Acidic residues" evidence="1">
    <location>
        <begin position="40"/>
        <end position="61"/>
    </location>
</feature>